<dbReference type="PANTHER" id="PTHR34236">
    <property type="entry name" value="DIMETHYL SULFOXIDE REDUCTASE TRANSCRIPTIONAL ACTIVATOR"/>
    <property type="match status" value="1"/>
</dbReference>
<feature type="domain" description="HTH bat-type" evidence="3">
    <location>
        <begin position="159"/>
        <end position="210"/>
    </location>
</feature>
<dbReference type="Proteomes" id="UP001596460">
    <property type="component" value="Unassembled WGS sequence"/>
</dbReference>
<evidence type="ECO:0000313" key="5">
    <source>
        <dbReference type="Proteomes" id="UP001596460"/>
    </source>
</evidence>
<evidence type="ECO:0000313" key="4">
    <source>
        <dbReference type="EMBL" id="MFC7130784.1"/>
    </source>
</evidence>
<reference evidence="4 5" key="1">
    <citation type="journal article" date="2019" name="Int. J. Syst. Evol. Microbiol.">
        <title>The Global Catalogue of Microorganisms (GCM) 10K type strain sequencing project: providing services to taxonomists for standard genome sequencing and annotation.</title>
        <authorList>
            <consortium name="The Broad Institute Genomics Platform"/>
            <consortium name="The Broad Institute Genome Sequencing Center for Infectious Disease"/>
            <person name="Wu L."/>
            <person name="Ma J."/>
        </authorList>
    </citation>
    <scope>NUCLEOTIDE SEQUENCE [LARGE SCALE GENOMIC DNA]</scope>
    <source>
        <strain evidence="4 5">DSM 26526</strain>
    </source>
</reference>
<dbReference type="RefSeq" id="WP_390246349.1">
    <property type="nucleotide sequence ID" value="NZ_JBHTAB010000009.1"/>
</dbReference>
<dbReference type="InterPro" id="IPR013324">
    <property type="entry name" value="RNA_pol_sigma_r3/r4-like"/>
</dbReference>
<comment type="caution">
    <text evidence="4">The sequence shown here is derived from an EMBL/GenBank/DDBJ whole genome shotgun (WGS) entry which is preliminary data.</text>
</comment>
<evidence type="ECO:0000259" key="3">
    <source>
        <dbReference type="Pfam" id="PF04967"/>
    </source>
</evidence>
<dbReference type="EMBL" id="JBHTAB010000009">
    <property type="protein sequence ID" value="MFC7130784.1"/>
    <property type="molecule type" value="Genomic_DNA"/>
</dbReference>
<protein>
    <submittedName>
        <fullName evidence="4">Helix-turn-helix domain-containing protein</fullName>
    </submittedName>
</protein>
<gene>
    <name evidence="4" type="ORF">ACFQI8_15505</name>
</gene>
<name>A0ABD5XLQ4_9EURY</name>
<dbReference type="Pfam" id="PF04967">
    <property type="entry name" value="HTH_10"/>
    <property type="match status" value="1"/>
</dbReference>
<dbReference type="SUPFAM" id="SSF88659">
    <property type="entry name" value="Sigma3 and sigma4 domains of RNA polymerase sigma factors"/>
    <property type="match status" value="1"/>
</dbReference>
<dbReference type="PANTHER" id="PTHR34236:SF1">
    <property type="entry name" value="DIMETHYL SULFOXIDE REDUCTASE TRANSCRIPTIONAL ACTIVATOR"/>
    <property type="match status" value="1"/>
</dbReference>
<keyword evidence="5" id="KW-1185">Reference proteome</keyword>
<sequence length="225" mass="25108">MNIVTEFVISSPSLPLVSIPDTLEPDKIECVHALCLQSDVRTFTVRIDPDDTVSPENLSALDEIMEATLLGQTTNGTVYQITVELDESISEAFESEHIDATQLESTTITDNQWREKKLFRDYESFNEFRQSCENHDISLELVSITSDPSISDGIAESDLTDRQREALSLALSRGYYESPRKTTAQELAEEFDISQPAMSSLLRRGERQLLSSSLGSHGKLKSLSV</sequence>
<evidence type="ECO:0000256" key="2">
    <source>
        <dbReference type="ARBA" id="ARBA00023163"/>
    </source>
</evidence>
<dbReference type="InterPro" id="IPR007050">
    <property type="entry name" value="HTH_bacterioopsin"/>
</dbReference>
<keyword evidence="2" id="KW-0804">Transcription</keyword>
<dbReference type="AlphaFoldDB" id="A0ABD5XLQ4"/>
<evidence type="ECO:0000256" key="1">
    <source>
        <dbReference type="ARBA" id="ARBA00023015"/>
    </source>
</evidence>
<proteinExistence type="predicted"/>
<accession>A0ABD5XLQ4</accession>
<organism evidence="4 5">
    <name type="scientific">Haloferax chudinovii</name>
    <dbReference type="NCBI Taxonomy" id="1109010"/>
    <lineage>
        <taxon>Archaea</taxon>
        <taxon>Methanobacteriati</taxon>
        <taxon>Methanobacteriota</taxon>
        <taxon>Stenosarchaea group</taxon>
        <taxon>Halobacteria</taxon>
        <taxon>Halobacteriales</taxon>
        <taxon>Haloferacaceae</taxon>
        <taxon>Haloferax</taxon>
    </lineage>
</organism>
<keyword evidence="1" id="KW-0805">Transcription regulation</keyword>